<dbReference type="GO" id="GO:0016740">
    <property type="term" value="F:transferase activity"/>
    <property type="evidence" value="ECO:0007669"/>
    <property type="project" value="UniProtKB-KW"/>
</dbReference>
<evidence type="ECO:0000313" key="1">
    <source>
        <dbReference type="EMBL" id="TQE97546.1"/>
    </source>
</evidence>
<name>A0A540VLF2_9CHLR</name>
<gene>
    <name evidence="1" type="ORF">FKZ61_01330</name>
</gene>
<dbReference type="OrthoDB" id="6183506at2"/>
<dbReference type="EMBL" id="VIGC01000002">
    <property type="protein sequence ID" value="TQE97546.1"/>
    <property type="molecule type" value="Genomic_DNA"/>
</dbReference>
<proteinExistence type="predicted"/>
<protein>
    <submittedName>
        <fullName evidence="1">Acetyltransferase</fullName>
    </submittedName>
</protein>
<sequence>MNDTVLHEQEQLRLAEQVRQACIQAALEGYEMATLSGLCHEGAWEMAVDAMRSLNLQRLLQSGRADQNSSR</sequence>
<evidence type="ECO:0000313" key="2">
    <source>
        <dbReference type="Proteomes" id="UP000317371"/>
    </source>
</evidence>
<accession>A0A540VLF2</accession>
<dbReference type="AlphaFoldDB" id="A0A540VLF2"/>
<dbReference type="RefSeq" id="WP_141608273.1">
    <property type="nucleotide sequence ID" value="NZ_VIGC02000002.1"/>
</dbReference>
<dbReference type="InParanoid" id="A0A540VLF2"/>
<keyword evidence="2" id="KW-1185">Reference proteome</keyword>
<dbReference type="Proteomes" id="UP000317371">
    <property type="component" value="Unassembled WGS sequence"/>
</dbReference>
<keyword evidence="1" id="KW-0808">Transferase</keyword>
<reference evidence="1 2" key="1">
    <citation type="submission" date="2019-06" db="EMBL/GenBank/DDBJ databases">
        <title>Genome sequence of Litorilinea aerophila BAA-2444.</title>
        <authorList>
            <person name="Maclea K.S."/>
            <person name="Maurais E.G."/>
            <person name="Iannazzi L.C."/>
        </authorList>
    </citation>
    <scope>NUCLEOTIDE SEQUENCE [LARGE SCALE GENOMIC DNA]</scope>
    <source>
        <strain evidence="1 2">ATCC BAA-2444</strain>
    </source>
</reference>
<organism evidence="1 2">
    <name type="scientific">Litorilinea aerophila</name>
    <dbReference type="NCBI Taxonomy" id="1204385"/>
    <lineage>
        <taxon>Bacteria</taxon>
        <taxon>Bacillati</taxon>
        <taxon>Chloroflexota</taxon>
        <taxon>Caldilineae</taxon>
        <taxon>Caldilineales</taxon>
        <taxon>Caldilineaceae</taxon>
        <taxon>Litorilinea</taxon>
    </lineage>
</organism>
<comment type="caution">
    <text evidence="1">The sequence shown here is derived from an EMBL/GenBank/DDBJ whole genome shotgun (WGS) entry which is preliminary data.</text>
</comment>